<organism evidence="3 4">
    <name type="scientific">Lentzea flava</name>
    <dbReference type="NCBI Taxonomy" id="103732"/>
    <lineage>
        <taxon>Bacteria</taxon>
        <taxon>Bacillati</taxon>
        <taxon>Actinomycetota</taxon>
        <taxon>Actinomycetes</taxon>
        <taxon>Pseudonocardiales</taxon>
        <taxon>Pseudonocardiaceae</taxon>
        <taxon>Lentzea</taxon>
    </lineage>
</organism>
<keyword evidence="4" id="KW-1185">Reference proteome</keyword>
<feature type="chain" id="PRO_5046656025" evidence="2">
    <location>
        <begin position="30"/>
        <end position="77"/>
    </location>
</feature>
<evidence type="ECO:0000313" key="4">
    <source>
        <dbReference type="Proteomes" id="UP000649573"/>
    </source>
</evidence>
<protein>
    <submittedName>
        <fullName evidence="3">Uncharacterized protein</fullName>
    </submittedName>
</protein>
<feature type="signal peptide" evidence="2">
    <location>
        <begin position="1"/>
        <end position="29"/>
    </location>
</feature>
<evidence type="ECO:0000256" key="2">
    <source>
        <dbReference type="SAM" id="SignalP"/>
    </source>
</evidence>
<sequence length="77" mass="7927">MIRKPTAAVLVLSAVPAALALLFCGTAQADDTPWGRKATVSSDDTPWGKAASDDTPWGRGITVATVATVADDDTPWG</sequence>
<accession>A0ABQ2UKJ5</accession>
<feature type="region of interest" description="Disordered" evidence="1">
    <location>
        <begin position="33"/>
        <end position="54"/>
    </location>
</feature>
<proteinExistence type="predicted"/>
<keyword evidence="2" id="KW-0732">Signal</keyword>
<evidence type="ECO:0000313" key="3">
    <source>
        <dbReference type="EMBL" id="GGU37622.1"/>
    </source>
</evidence>
<dbReference type="EMBL" id="BMRE01000011">
    <property type="protein sequence ID" value="GGU37622.1"/>
    <property type="molecule type" value="Genomic_DNA"/>
</dbReference>
<name>A0ABQ2UKJ5_9PSEU</name>
<dbReference type="RefSeq" id="WP_189254486.1">
    <property type="nucleotide sequence ID" value="NZ_BMRE01000011.1"/>
</dbReference>
<evidence type="ECO:0000256" key="1">
    <source>
        <dbReference type="SAM" id="MobiDB-lite"/>
    </source>
</evidence>
<dbReference type="Proteomes" id="UP000649573">
    <property type="component" value="Unassembled WGS sequence"/>
</dbReference>
<reference evidence="4" key="1">
    <citation type="journal article" date="2019" name="Int. J. Syst. Evol. Microbiol.">
        <title>The Global Catalogue of Microorganisms (GCM) 10K type strain sequencing project: providing services to taxonomists for standard genome sequencing and annotation.</title>
        <authorList>
            <consortium name="The Broad Institute Genomics Platform"/>
            <consortium name="The Broad Institute Genome Sequencing Center for Infectious Disease"/>
            <person name="Wu L."/>
            <person name="Ma J."/>
        </authorList>
    </citation>
    <scope>NUCLEOTIDE SEQUENCE [LARGE SCALE GENOMIC DNA]</scope>
    <source>
        <strain evidence="4">JCM 3296</strain>
    </source>
</reference>
<comment type="caution">
    <text evidence="3">The sequence shown here is derived from an EMBL/GenBank/DDBJ whole genome shotgun (WGS) entry which is preliminary data.</text>
</comment>
<gene>
    <name evidence="3" type="ORF">GCM10010178_32450</name>
</gene>